<organism evidence="1 2">
    <name type="scientific">Xenorhabdus bovienii (strain SS-2004)</name>
    <name type="common">Xenorhabdus nematophila subsp. bovienii</name>
    <dbReference type="NCBI Taxonomy" id="406818"/>
    <lineage>
        <taxon>Bacteria</taxon>
        <taxon>Pseudomonadati</taxon>
        <taxon>Pseudomonadota</taxon>
        <taxon>Gammaproteobacteria</taxon>
        <taxon>Enterobacterales</taxon>
        <taxon>Morganellaceae</taxon>
        <taxon>Xenorhabdus</taxon>
    </lineage>
</organism>
<dbReference type="HOGENOM" id="CLU_2978270_0_0_6"/>
<evidence type="ECO:0000313" key="2">
    <source>
        <dbReference type="Proteomes" id="UP000002045"/>
    </source>
</evidence>
<sequence length="58" mass="6312">MRISALIIKCVPTRSNLAADNKNGVPSKVRHFYIRPSICSSQKSITNPPISSQDKGSV</sequence>
<proteinExistence type="predicted"/>
<gene>
    <name evidence="1" type="ordered locus">XBJ1_2505</name>
</gene>
<name>D3V1T5_XENBS</name>
<dbReference type="Proteomes" id="UP000002045">
    <property type="component" value="Chromosome"/>
</dbReference>
<protein>
    <submittedName>
        <fullName evidence="1">Uncharacterized protein</fullName>
    </submittedName>
</protein>
<dbReference type="KEGG" id="xbo:XBJ1_2505"/>
<reference evidence="1" key="1">
    <citation type="journal article" date="2011" name="PLoS ONE">
        <title>The entomopathogenic bacterial endosymbionts xenorhabdus and photorhabdus: convergent lifestyles from divergent genomes.</title>
        <authorList>
            <person name="Chaston J.M."/>
            <person name="Suen G."/>
            <person name="Tucker S.L."/>
            <person name="Andersen A.W."/>
            <person name="Bhasin A."/>
            <person name="Bode E."/>
            <person name="Bode H.B."/>
            <person name="Brachmann A.O."/>
            <person name="Cowles C.E."/>
            <person name="Cowles K.N."/>
            <person name="Darby C."/>
            <person name="de Leon L."/>
            <person name="Drace K."/>
            <person name="Du Z."/>
            <person name="Givaudan A."/>
            <person name="Herbert Tran E.E."/>
            <person name="Jewell K.A."/>
            <person name="Knack J.J."/>
            <person name="Krasomil-Osterfeld K.C."/>
            <person name="Kukor R."/>
            <person name="Lanois A."/>
            <person name="Latreille P."/>
            <person name="Leimgruber N.K."/>
            <person name="Lipke C.M."/>
            <person name="Liu R."/>
            <person name="Lu X."/>
            <person name="Martens E.C."/>
            <person name="Marri P.R."/>
            <person name="Medigue C."/>
            <person name="Menard M.L."/>
            <person name="Miller N.M."/>
            <person name="Morales-Soto N."/>
            <person name="Norton S."/>
            <person name="Ogier J.C."/>
            <person name="Orchard S.S."/>
            <person name="Park D."/>
            <person name="Park Y."/>
            <person name="Qurollo B.A."/>
            <person name="Sugar D.R."/>
            <person name="Richards G.R."/>
            <person name="Rouy Z."/>
            <person name="Slominski B."/>
            <person name="Slominski K."/>
            <person name="Snyder H."/>
            <person name="Tjaden B.C."/>
            <person name="van der Hoeven R."/>
            <person name="Welch R.D."/>
            <person name="Wheeler C."/>
            <person name="Xiang B."/>
            <person name="Barbazuk B."/>
            <person name="Gaudriault S."/>
            <person name="Goodner B."/>
            <person name="Slater S.C."/>
            <person name="Forst S."/>
            <person name="Goldman B.S."/>
            <person name="Goodrich-Blair H."/>
        </authorList>
    </citation>
    <scope>NUCLEOTIDE SEQUENCE [LARGE SCALE GENOMIC DNA]</scope>
    <source>
        <strain evidence="1">SS-2004</strain>
    </source>
</reference>
<evidence type="ECO:0000313" key="1">
    <source>
        <dbReference type="EMBL" id="CBJ81629.1"/>
    </source>
</evidence>
<dbReference type="AlphaFoldDB" id="D3V1T5"/>
<dbReference type="EMBL" id="FN667741">
    <property type="protein sequence ID" value="CBJ81629.1"/>
    <property type="molecule type" value="Genomic_DNA"/>
</dbReference>
<accession>D3V1T5</accession>